<name>A0ABW3MKB3_9PSEU</name>
<reference evidence="2" key="1">
    <citation type="journal article" date="2019" name="Int. J. Syst. Evol. Microbiol.">
        <title>The Global Catalogue of Microorganisms (GCM) 10K type strain sequencing project: providing services to taxonomists for standard genome sequencing and annotation.</title>
        <authorList>
            <consortium name="The Broad Institute Genomics Platform"/>
            <consortium name="The Broad Institute Genome Sequencing Center for Infectious Disease"/>
            <person name="Wu L."/>
            <person name="Ma J."/>
        </authorList>
    </citation>
    <scope>NUCLEOTIDE SEQUENCE [LARGE SCALE GENOMIC DNA]</scope>
    <source>
        <strain evidence="2">JCM 31486</strain>
    </source>
</reference>
<keyword evidence="2" id="KW-1185">Reference proteome</keyword>
<organism evidence="1 2">
    <name type="scientific">Kibdelosporangium lantanae</name>
    <dbReference type="NCBI Taxonomy" id="1497396"/>
    <lineage>
        <taxon>Bacteria</taxon>
        <taxon>Bacillati</taxon>
        <taxon>Actinomycetota</taxon>
        <taxon>Actinomycetes</taxon>
        <taxon>Pseudonocardiales</taxon>
        <taxon>Pseudonocardiaceae</taxon>
        <taxon>Kibdelosporangium</taxon>
    </lineage>
</organism>
<dbReference type="EMBL" id="JBHTIS010002557">
    <property type="protein sequence ID" value="MFD1050024.1"/>
    <property type="molecule type" value="Genomic_DNA"/>
</dbReference>
<sequence length="165" mass="17766">MVAVQVKVVDAGSLYMSWRWEHALDSPRVVAVPRDLVQDALGALAQAVPSARPGESAADALTRALTRGPLLDRSREVVLAEGLSRALLPHKLAMELNALVEQGIRPHLRIQPSPSTAFVPWEALRVDDGERTVHHADVSVLPPASVRNAVGRRVSPYSPTGRVVG</sequence>
<proteinExistence type="predicted"/>
<accession>A0ABW3MKB3</accession>
<evidence type="ECO:0000313" key="1">
    <source>
        <dbReference type="EMBL" id="MFD1050024.1"/>
    </source>
</evidence>
<comment type="caution">
    <text evidence="1">The sequence shown here is derived from an EMBL/GenBank/DDBJ whole genome shotgun (WGS) entry which is preliminary data.</text>
</comment>
<evidence type="ECO:0000313" key="2">
    <source>
        <dbReference type="Proteomes" id="UP001597045"/>
    </source>
</evidence>
<protein>
    <submittedName>
        <fullName evidence="1">Uncharacterized protein</fullName>
    </submittedName>
</protein>
<gene>
    <name evidence="1" type="ORF">ACFQ1S_33100</name>
</gene>
<dbReference type="Proteomes" id="UP001597045">
    <property type="component" value="Unassembled WGS sequence"/>
</dbReference>
<feature type="non-terminal residue" evidence="1">
    <location>
        <position position="165"/>
    </location>
</feature>